<feature type="compositionally biased region" description="Low complexity" evidence="1">
    <location>
        <begin position="715"/>
        <end position="742"/>
    </location>
</feature>
<gene>
    <name evidence="3" type="ORF">LOC62_06G008778</name>
</gene>
<feature type="domain" description="PLD phosphodiesterase" evidence="2">
    <location>
        <begin position="634"/>
        <end position="661"/>
    </location>
</feature>
<dbReference type="PANTHER" id="PTHR21248:SF22">
    <property type="entry name" value="PHOSPHOLIPASE D"/>
    <property type="match status" value="1"/>
</dbReference>
<evidence type="ECO:0000256" key="1">
    <source>
        <dbReference type="SAM" id="MobiDB-lite"/>
    </source>
</evidence>
<dbReference type="EMBL" id="CP086719">
    <property type="protein sequence ID" value="WOO85276.1"/>
    <property type="molecule type" value="Genomic_DNA"/>
</dbReference>
<accession>A0AAF0YIS7</accession>
<dbReference type="InterPro" id="IPR025202">
    <property type="entry name" value="PLD-like_dom"/>
</dbReference>
<organism evidence="3 4">
    <name type="scientific">Vanrija pseudolonga</name>
    <dbReference type="NCBI Taxonomy" id="143232"/>
    <lineage>
        <taxon>Eukaryota</taxon>
        <taxon>Fungi</taxon>
        <taxon>Dikarya</taxon>
        <taxon>Basidiomycota</taxon>
        <taxon>Agaricomycotina</taxon>
        <taxon>Tremellomycetes</taxon>
        <taxon>Trichosporonales</taxon>
        <taxon>Trichosporonaceae</taxon>
        <taxon>Vanrija</taxon>
    </lineage>
</organism>
<dbReference type="AlphaFoldDB" id="A0AAF0YIS7"/>
<reference evidence="3" key="1">
    <citation type="submission" date="2023-10" db="EMBL/GenBank/DDBJ databases">
        <authorList>
            <person name="Noh H."/>
        </authorList>
    </citation>
    <scope>NUCLEOTIDE SEQUENCE</scope>
    <source>
        <strain evidence="3">DUCC4014</strain>
    </source>
</reference>
<feature type="compositionally biased region" description="Low complexity" evidence="1">
    <location>
        <begin position="463"/>
        <end position="495"/>
    </location>
</feature>
<dbReference type="Proteomes" id="UP000827549">
    <property type="component" value="Chromosome 6"/>
</dbReference>
<dbReference type="SUPFAM" id="SSF56024">
    <property type="entry name" value="Phospholipase D/nuclease"/>
    <property type="match status" value="2"/>
</dbReference>
<keyword evidence="4" id="KW-1185">Reference proteome</keyword>
<evidence type="ECO:0000313" key="3">
    <source>
        <dbReference type="EMBL" id="WOO85276.1"/>
    </source>
</evidence>
<dbReference type="PROSITE" id="PS50035">
    <property type="entry name" value="PLD"/>
    <property type="match status" value="2"/>
</dbReference>
<dbReference type="GO" id="GO:0030572">
    <property type="term" value="F:phosphatidyltransferase activity"/>
    <property type="evidence" value="ECO:0007669"/>
    <property type="project" value="UniProtKB-ARBA"/>
</dbReference>
<proteinExistence type="predicted"/>
<dbReference type="CDD" id="cd00138">
    <property type="entry name" value="PLDc_SF"/>
    <property type="match status" value="1"/>
</dbReference>
<dbReference type="GeneID" id="87811942"/>
<protein>
    <recommendedName>
        <fullName evidence="2">PLD phosphodiesterase domain-containing protein</fullName>
    </recommendedName>
</protein>
<dbReference type="Pfam" id="PF13091">
    <property type="entry name" value="PLDc_2"/>
    <property type="match status" value="1"/>
</dbReference>
<dbReference type="InterPro" id="IPR001736">
    <property type="entry name" value="PLipase_D/transphosphatidylase"/>
</dbReference>
<feature type="domain" description="PLD phosphodiesterase" evidence="2">
    <location>
        <begin position="329"/>
        <end position="356"/>
    </location>
</feature>
<evidence type="ECO:0000259" key="2">
    <source>
        <dbReference type="PROSITE" id="PS50035"/>
    </source>
</evidence>
<sequence length="742" mass="80007">MTSLVAKSPALLAIQREKPPSLAGSTASLSARELIEDAEEQPTVLVPQPLYTFLTSADHTVTACLANSTIDSPVRVIAEHLFGLGYGAFKQWTQEEKAMAPPSAAPTPKGVRAWLHKLSLKPKRTTQLKEHVEAGGGATSAESDSDVEQVVDDHYSAIERLNPDQLAEVKRCGQWRGAEPSETFLNIYAQAILTLEKNVLNGLVSPPLMGSSAVAPLTLISHTTDIVQHYADIIVDAEHEIFFTTNVWEASRSAAAIKDALIELSRRTVERGGDKVVVKIMYDRGVAPADGRVHQIVDPKVYSSPLVGLPTPEEIPGLELEVQNYHIPPVGTFHQKCLVIDRRIASLSSNNIQERSDVGFMVQLEGPVVQSIYDTAILSWWTSFHPPLPLLGKAPEYPKTLDASFFKFGNDLPAMSGKEDAEVMAERTRQRLAKLNAVGKKLDSEASTPAVPGTPVVETTEGAAVSPAPATPTTTDEAAPPTPSSSDESTPTAAASAAAARAFNPIILHAPHAPFPVAMINRTPRALRGQGDGYVPQNLAWLAAIKFAQTSVFIQSPTFSAKPIVSAALDAVRRGVLVEIYADLEFNDDGEISADGLANRNVASFMFSQLADKDKDNLRIYWYTAKDQRTPLTARHTCHIKLMIVDGNIAITGNGNVNHQSWFHSQELNILVDSPQLCTDWRAGIDSNQNTRLYGRVQPDGVWRDAAGKELPTRASTPALPVPASSSSTASPAPSSTGKLLP</sequence>
<dbReference type="GO" id="GO:0032049">
    <property type="term" value="P:cardiolipin biosynthetic process"/>
    <property type="evidence" value="ECO:0007669"/>
    <property type="project" value="UniProtKB-ARBA"/>
</dbReference>
<dbReference type="Gene3D" id="3.30.870.10">
    <property type="entry name" value="Endonuclease Chain A"/>
    <property type="match status" value="2"/>
</dbReference>
<feature type="region of interest" description="Disordered" evidence="1">
    <location>
        <begin position="705"/>
        <end position="742"/>
    </location>
</feature>
<evidence type="ECO:0000313" key="4">
    <source>
        <dbReference type="Proteomes" id="UP000827549"/>
    </source>
</evidence>
<dbReference type="PANTHER" id="PTHR21248">
    <property type="entry name" value="CARDIOLIPIN SYNTHASE"/>
    <property type="match status" value="1"/>
</dbReference>
<feature type="region of interest" description="Disordered" evidence="1">
    <location>
        <begin position="439"/>
        <end position="495"/>
    </location>
</feature>
<dbReference type="RefSeq" id="XP_062631302.1">
    <property type="nucleotide sequence ID" value="XM_062775318.1"/>
</dbReference>
<name>A0AAF0YIS7_9TREE</name>